<dbReference type="AlphaFoldDB" id="A0A2T2ZX77"/>
<protein>
    <submittedName>
        <fullName evidence="2">Uncharacterized protein</fullName>
    </submittedName>
</protein>
<name>A0A2T2ZX77_9PEZI</name>
<accession>A0A2T2ZX77</accession>
<keyword evidence="3" id="KW-1185">Reference proteome</keyword>
<dbReference type="EMBL" id="KZ678591">
    <property type="protein sequence ID" value="PSR78812.1"/>
    <property type="molecule type" value="Genomic_DNA"/>
</dbReference>
<dbReference type="InParanoid" id="A0A2T2ZX77"/>
<proteinExistence type="predicted"/>
<evidence type="ECO:0000256" key="1">
    <source>
        <dbReference type="SAM" id="MobiDB-lite"/>
    </source>
</evidence>
<dbReference type="Proteomes" id="UP000241462">
    <property type="component" value="Unassembled WGS sequence"/>
</dbReference>
<feature type="region of interest" description="Disordered" evidence="1">
    <location>
        <begin position="1"/>
        <end position="33"/>
    </location>
</feature>
<reference evidence="2 3" key="1">
    <citation type="journal article" date="2018" name="Mycol. Prog.">
        <title>Coniella lustricola, a new species from submerged detritus.</title>
        <authorList>
            <person name="Raudabaugh D.B."/>
            <person name="Iturriaga T."/>
            <person name="Carver A."/>
            <person name="Mondo S."/>
            <person name="Pangilinan J."/>
            <person name="Lipzen A."/>
            <person name="He G."/>
            <person name="Amirebrahimi M."/>
            <person name="Grigoriev I.V."/>
            <person name="Miller A.N."/>
        </authorList>
    </citation>
    <scope>NUCLEOTIDE SEQUENCE [LARGE SCALE GENOMIC DNA]</scope>
    <source>
        <strain evidence="2 3">B22-T-1</strain>
    </source>
</reference>
<organism evidence="2 3">
    <name type="scientific">Coniella lustricola</name>
    <dbReference type="NCBI Taxonomy" id="2025994"/>
    <lineage>
        <taxon>Eukaryota</taxon>
        <taxon>Fungi</taxon>
        <taxon>Dikarya</taxon>
        <taxon>Ascomycota</taxon>
        <taxon>Pezizomycotina</taxon>
        <taxon>Sordariomycetes</taxon>
        <taxon>Sordariomycetidae</taxon>
        <taxon>Diaporthales</taxon>
        <taxon>Schizoparmaceae</taxon>
        <taxon>Coniella</taxon>
    </lineage>
</organism>
<evidence type="ECO:0000313" key="2">
    <source>
        <dbReference type="EMBL" id="PSR78812.1"/>
    </source>
</evidence>
<feature type="compositionally biased region" description="Low complexity" evidence="1">
    <location>
        <begin position="1"/>
        <end position="20"/>
    </location>
</feature>
<evidence type="ECO:0000313" key="3">
    <source>
        <dbReference type="Proteomes" id="UP000241462"/>
    </source>
</evidence>
<sequence length="190" mass="21282">MLSSSSRLRQPRRLYPLARPDCPDQHGADTKPPTWAARASYWLLLPESRAGCPGNQGNNDQRAVQNNCAHHKRLTAFVTPDPSSIQESRLSPLPPLHHCIAVPLAVPLHRRRTRTRRRLSTSRAFATTVSVHSQVAMCPPSYRVLDPWIFRMPDNAMAAGLRGSLRNPFRCIHNSAQPVILSPLATHIRI</sequence>
<gene>
    <name evidence="2" type="ORF">BD289DRAFT_114399</name>
</gene>